<keyword evidence="3 4" id="KW-0443">Lipid metabolism</keyword>
<dbReference type="EMBL" id="CP155573">
    <property type="protein sequence ID" value="XFO66055.1"/>
    <property type="molecule type" value="Genomic_DNA"/>
</dbReference>
<dbReference type="Gene3D" id="3.40.1090.10">
    <property type="entry name" value="Cytosolic phospholipase A2 catalytic domain"/>
    <property type="match status" value="2"/>
</dbReference>
<accession>A0ABZ3IK32</accession>
<evidence type="ECO:0000313" key="7">
    <source>
        <dbReference type="Proteomes" id="UP000216752"/>
    </source>
</evidence>
<comment type="caution">
    <text evidence="4">Lacks conserved residue(s) required for the propagation of feature annotation.</text>
</comment>
<feature type="active site" description="Proton acceptor" evidence="4">
    <location>
        <position position="153"/>
    </location>
</feature>
<reference evidence="6" key="1">
    <citation type="submission" date="2024-05" db="EMBL/GenBank/DDBJ databases">
        <title>Isolation and characterization of Sporomusa carbonis sp. nov., a carboxydotrophic hydrogenogen in the genus of Sporomusa isolated from a charcoal burning pile.</title>
        <authorList>
            <person name="Boeer T."/>
            <person name="Rosenbaum F."/>
            <person name="Eysell L."/>
            <person name="Mueller V."/>
            <person name="Daniel R."/>
            <person name="Poehlein A."/>
        </authorList>
    </citation>
    <scope>NUCLEOTIDE SEQUENCE [LARGE SCALE GENOMIC DNA]</scope>
    <source>
        <strain evidence="6">DSM 10669</strain>
    </source>
</reference>
<dbReference type="PROSITE" id="PS51635">
    <property type="entry name" value="PNPLA"/>
    <property type="match status" value="1"/>
</dbReference>
<dbReference type="Pfam" id="PF01734">
    <property type="entry name" value="Patatin"/>
    <property type="match status" value="1"/>
</dbReference>
<keyword evidence="1 4" id="KW-0378">Hydrolase</keyword>
<protein>
    <recommendedName>
        <fullName evidence="5">PNPLA domain-containing protein</fullName>
    </recommendedName>
</protein>
<dbReference type="PANTHER" id="PTHR14226:SF76">
    <property type="entry name" value="NTE FAMILY PROTEIN RSSA"/>
    <property type="match status" value="1"/>
</dbReference>
<evidence type="ECO:0000256" key="3">
    <source>
        <dbReference type="ARBA" id="ARBA00023098"/>
    </source>
</evidence>
<dbReference type="SUPFAM" id="SSF52151">
    <property type="entry name" value="FabD/lysophospholipase-like"/>
    <property type="match status" value="1"/>
</dbReference>
<keyword evidence="7" id="KW-1185">Reference proteome</keyword>
<dbReference type="InterPro" id="IPR016035">
    <property type="entry name" value="Acyl_Trfase/lysoPLipase"/>
</dbReference>
<gene>
    <name evidence="6" type="ORF">SPSIL_022050</name>
</gene>
<proteinExistence type="predicted"/>
<keyword evidence="2 4" id="KW-0442">Lipid degradation</keyword>
<feature type="short sequence motif" description="GXSXG" evidence="4">
    <location>
        <begin position="39"/>
        <end position="43"/>
    </location>
</feature>
<name>A0ABZ3IK32_9FIRM</name>
<dbReference type="InterPro" id="IPR050301">
    <property type="entry name" value="NTE"/>
</dbReference>
<evidence type="ECO:0000259" key="5">
    <source>
        <dbReference type="PROSITE" id="PS51635"/>
    </source>
</evidence>
<feature type="domain" description="PNPLA" evidence="5">
    <location>
        <begin position="8"/>
        <end position="166"/>
    </location>
</feature>
<evidence type="ECO:0000256" key="1">
    <source>
        <dbReference type="ARBA" id="ARBA00022801"/>
    </source>
</evidence>
<evidence type="ECO:0000313" key="6">
    <source>
        <dbReference type="EMBL" id="XFO66055.1"/>
    </source>
</evidence>
<feature type="short sequence motif" description="DGA/G" evidence="4">
    <location>
        <begin position="153"/>
        <end position="155"/>
    </location>
</feature>
<evidence type="ECO:0000256" key="2">
    <source>
        <dbReference type="ARBA" id="ARBA00022963"/>
    </source>
</evidence>
<evidence type="ECO:0000256" key="4">
    <source>
        <dbReference type="PROSITE-ProRule" id="PRU01161"/>
    </source>
</evidence>
<dbReference type="Proteomes" id="UP000216752">
    <property type="component" value="Chromosome"/>
</dbReference>
<sequence length="275" mass="29327">MVPPKIGLALGSGGLRGIAHIGVLKVLRNHQIPIDYIAGCSIGSLIGALYAAGLDPETILKLAKNLKKRHWLDFVIPQMGIVAGERALATIRLLTKQKTFADLKIPLAIVATELNSGQEFVFTEGDVARAVRASISVPGVFIPFAIDDVLYIDGAVINPTPIDTVRNMGADVVIAVDLAHAGTVCSISNMFDVIIQSIDIMERELCKQRQPHCDILIQPDVGNLSPSSFDTMDACALAGELAAEAAIPEIKKFLSSQEYSAAKPDNPAHLIATDN</sequence>
<feature type="active site" description="Nucleophile" evidence="4">
    <location>
        <position position="41"/>
    </location>
</feature>
<dbReference type="InterPro" id="IPR002641">
    <property type="entry name" value="PNPLA_dom"/>
</dbReference>
<organism evidence="6 7">
    <name type="scientific">Sporomusa silvacetica DSM 10669</name>
    <dbReference type="NCBI Taxonomy" id="1123289"/>
    <lineage>
        <taxon>Bacteria</taxon>
        <taxon>Bacillati</taxon>
        <taxon>Bacillota</taxon>
        <taxon>Negativicutes</taxon>
        <taxon>Selenomonadales</taxon>
        <taxon>Sporomusaceae</taxon>
        <taxon>Sporomusa</taxon>
    </lineage>
</organism>
<dbReference type="RefSeq" id="WP_245867598.1">
    <property type="nucleotide sequence ID" value="NZ_CP155573.1"/>
</dbReference>
<dbReference type="PANTHER" id="PTHR14226">
    <property type="entry name" value="NEUROPATHY TARGET ESTERASE/SWISS CHEESE D.MELANOGASTER"/>
    <property type="match status" value="1"/>
</dbReference>